<dbReference type="Proteomes" id="UP001164250">
    <property type="component" value="Chromosome 12"/>
</dbReference>
<accession>A0ACC1A5G8</accession>
<reference evidence="2" key="1">
    <citation type="journal article" date="2023" name="G3 (Bethesda)">
        <title>Genome assembly and association tests identify interacting loci associated with vigor, precocity, and sex in interspecific pistachio rootstocks.</title>
        <authorList>
            <person name="Palmer W."/>
            <person name="Jacygrad E."/>
            <person name="Sagayaradj S."/>
            <person name="Cavanaugh K."/>
            <person name="Han R."/>
            <person name="Bertier L."/>
            <person name="Beede B."/>
            <person name="Kafkas S."/>
            <person name="Golino D."/>
            <person name="Preece J."/>
            <person name="Michelmore R."/>
        </authorList>
    </citation>
    <scope>NUCLEOTIDE SEQUENCE [LARGE SCALE GENOMIC DNA]</scope>
</reference>
<sequence length="173" mass="18730">MVNLLSAILYLIIPFFMLSILTDANPLSIFCSGDNYTHGSTFELNLKLLLQSLPSNTSPTGFYNKSSGDEANRVYGQALCRGDVHPTVCKNCIANAGDLSSCCGGRKGGIVFSRNCNVRFELARFYNASAGGKWKIGMVAAIACILAFVIAVLIVSYVVYLRWKKGGQEGKII</sequence>
<keyword evidence="2" id="KW-1185">Reference proteome</keyword>
<organism evidence="1 2">
    <name type="scientific">Pistacia atlantica</name>
    <dbReference type="NCBI Taxonomy" id="434234"/>
    <lineage>
        <taxon>Eukaryota</taxon>
        <taxon>Viridiplantae</taxon>
        <taxon>Streptophyta</taxon>
        <taxon>Embryophyta</taxon>
        <taxon>Tracheophyta</taxon>
        <taxon>Spermatophyta</taxon>
        <taxon>Magnoliopsida</taxon>
        <taxon>eudicotyledons</taxon>
        <taxon>Gunneridae</taxon>
        <taxon>Pentapetalae</taxon>
        <taxon>rosids</taxon>
        <taxon>malvids</taxon>
        <taxon>Sapindales</taxon>
        <taxon>Anacardiaceae</taxon>
        <taxon>Pistacia</taxon>
    </lineage>
</organism>
<protein>
    <submittedName>
        <fullName evidence="1">Uncharacterized protein</fullName>
    </submittedName>
</protein>
<evidence type="ECO:0000313" key="2">
    <source>
        <dbReference type="Proteomes" id="UP001164250"/>
    </source>
</evidence>
<proteinExistence type="predicted"/>
<name>A0ACC1A5G8_9ROSI</name>
<gene>
    <name evidence="1" type="ORF">Patl1_11032</name>
</gene>
<dbReference type="EMBL" id="CM047908">
    <property type="protein sequence ID" value="KAJ0082554.1"/>
    <property type="molecule type" value="Genomic_DNA"/>
</dbReference>
<evidence type="ECO:0000313" key="1">
    <source>
        <dbReference type="EMBL" id="KAJ0082554.1"/>
    </source>
</evidence>
<comment type="caution">
    <text evidence="1">The sequence shown here is derived from an EMBL/GenBank/DDBJ whole genome shotgun (WGS) entry which is preliminary data.</text>
</comment>